<dbReference type="InterPro" id="IPR025452">
    <property type="entry name" value="DUF4218"/>
</dbReference>
<proteinExistence type="predicted"/>
<name>A0AAW2Q0R5_SESRA</name>
<dbReference type="PANTHER" id="PTHR48258">
    <property type="entry name" value="DUF4218 DOMAIN-CONTAINING PROTEIN-RELATED"/>
    <property type="match status" value="1"/>
</dbReference>
<accession>A0AAW2Q0R5</accession>
<comment type="caution">
    <text evidence="3">The sequence shown here is derived from an EMBL/GenBank/DDBJ whole genome shotgun (WGS) entry which is preliminary data.</text>
</comment>
<feature type="compositionally biased region" description="Acidic residues" evidence="1">
    <location>
        <begin position="146"/>
        <end position="168"/>
    </location>
</feature>
<gene>
    <name evidence="3" type="ORF">Sradi_3804500</name>
</gene>
<reference evidence="3" key="2">
    <citation type="journal article" date="2024" name="Plant">
        <title>Genomic evolution and insights into agronomic trait innovations of Sesamum species.</title>
        <authorList>
            <person name="Miao H."/>
            <person name="Wang L."/>
            <person name="Qu L."/>
            <person name="Liu H."/>
            <person name="Sun Y."/>
            <person name="Le M."/>
            <person name="Wang Q."/>
            <person name="Wei S."/>
            <person name="Zheng Y."/>
            <person name="Lin W."/>
            <person name="Duan Y."/>
            <person name="Cao H."/>
            <person name="Xiong S."/>
            <person name="Wang X."/>
            <person name="Wei L."/>
            <person name="Li C."/>
            <person name="Ma Q."/>
            <person name="Ju M."/>
            <person name="Zhao R."/>
            <person name="Li G."/>
            <person name="Mu C."/>
            <person name="Tian Q."/>
            <person name="Mei H."/>
            <person name="Zhang T."/>
            <person name="Gao T."/>
            <person name="Zhang H."/>
        </authorList>
    </citation>
    <scope>NUCLEOTIDE SEQUENCE</scope>
    <source>
        <strain evidence="3">G02</strain>
    </source>
</reference>
<feature type="region of interest" description="Disordered" evidence="1">
    <location>
        <begin position="137"/>
        <end position="168"/>
    </location>
</feature>
<reference evidence="3" key="1">
    <citation type="submission" date="2020-06" db="EMBL/GenBank/DDBJ databases">
        <authorList>
            <person name="Li T."/>
            <person name="Hu X."/>
            <person name="Zhang T."/>
            <person name="Song X."/>
            <person name="Zhang H."/>
            <person name="Dai N."/>
            <person name="Sheng W."/>
            <person name="Hou X."/>
            <person name="Wei L."/>
        </authorList>
    </citation>
    <scope>NUCLEOTIDE SEQUENCE</scope>
    <source>
        <strain evidence="3">G02</strain>
        <tissue evidence="3">Leaf</tissue>
    </source>
</reference>
<evidence type="ECO:0000259" key="2">
    <source>
        <dbReference type="Pfam" id="PF13960"/>
    </source>
</evidence>
<dbReference type="EMBL" id="JACGWJ010000016">
    <property type="protein sequence ID" value="KAL0361200.1"/>
    <property type="molecule type" value="Genomic_DNA"/>
</dbReference>
<dbReference type="PANTHER" id="PTHR48258:SF4">
    <property type="entry name" value="DUF4216 DOMAIN-CONTAINING PROTEIN"/>
    <property type="match status" value="1"/>
</dbReference>
<organism evidence="3">
    <name type="scientific">Sesamum radiatum</name>
    <name type="common">Black benniseed</name>
    <dbReference type="NCBI Taxonomy" id="300843"/>
    <lineage>
        <taxon>Eukaryota</taxon>
        <taxon>Viridiplantae</taxon>
        <taxon>Streptophyta</taxon>
        <taxon>Embryophyta</taxon>
        <taxon>Tracheophyta</taxon>
        <taxon>Spermatophyta</taxon>
        <taxon>Magnoliopsida</taxon>
        <taxon>eudicotyledons</taxon>
        <taxon>Gunneridae</taxon>
        <taxon>Pentapetalae</taxon>
        <taxon>asterids</taxon>
        <taxon>lamiids</taxon>
        <taxon>Lamiales</taxon>
        <taxon>Pedaliaceae</taxon>
        <taxon>Sesamum</taxon>
    </lineage>
</organism>
<protein>
    <recommendedName>
        <fullName evidence="2">DUF4218 domain-containing protein</fullName>
    </recommendedName>
</protein>
<feature type="domain" description="DUF4218" evidence="2">
    <location>
        <begin position="40"/>
        <end position="105"/>
    </location>
</feature>
<evidence type="ECO:0000313" key="3">
    <source>
        <dbReference type="EMBL" id="KAL0361200.1"/>
    </source>
</evidence>
<dbReference type="AlphaFoldDB" id="A0AAW2Q0R5"/>
<sequence length="168" mass="19628">MKSHDCHVFMQKLIPIAFRKMLPESVWSSLTEISLLFKIICSTTLDVVKVQELEDKVATILCNLKKIFPPSFFDSIDHLIVHLLYEARVGGLVQCRWMYLFEGSFQNELYEHYDSEDPIIEELVATQFKDWFKRHGAGTSRTANSESDEEPDEDSFDEDYETEDNNYD</sequence>
<evidence type="ECO:0000256" key="1">
    <source>
        <dbReference type="SAM" id="MobiDB-lite"/>
    </source>
</evidence>
<dbReference type="Pfam" id="PF13960">
    <property type="entry name" value="DUF4218"/>
    <property type="match status" value="1"/>
</dbReference>